<comment type="caution">
    <text evidence="1">The sequence shown here is derived from an EMBL/GenBank/DDBJ whole genome shotgun (WGS) entry which is preliminary data.</text>
</comment>
<protein>
    <submittedName>
        <fullName evidence="1">Uncharacterized protein</fullName>
    </submittedName>
</protein>
<evidence type="ECO:0000313" key="2">
    <source>
        <dbReference type="Proteomes" id="UP001064048"/>
    </source>
</evidence>
<keyword evidence="2" id="KW-1185">Reference proteome</keyword>
<sequence length="1239" mass="139904">MTKKITKSKNQIDCDSIDSDLENLPISTEIEISAVIKEDTKTDIKKNTMAPRKNYTPDQLEKAVEAVKNGEKVAVAAKRFGVPRITLHDKISGRTTMGCAMGPSTVLTKEEEDILEKWILALSERHIPLTKDSLLDSVQKIINDQNRPNPFTNNRPSKKWFQSFMKRHPNLTQRVPDNLSRARDNVSENNIRTWFTEIESYLDENNFKTILNDPHRIFNADETAFFLSPKPGRVLAKKGDKHPYNSCGDEKDNLTVLITGNAAGDLAPPMIIFSYERIPSTIAVSVPDEWAIGKSESGWMCSSTFYEYMTNVFNPWLEQNKIEKPVLFFVDGHKSHLTLHLSNFCSENGIVVVALYPNSTHILQPMDLSVFRPLKAHWKKAVTLWKMENLGKILRKENFAPVLQKALTNLTKDCVQNGFRAGGLFPFGPDYIDMSKISKTEIETTTKTNPMQKEFMKYLEREIVNVFSAQKLQQFNKLYFENRNTLEREIPDEDEALYLIWAKNKSEDALCHSISADGPTTSDTLEQARYPSNDVTTAQTNDVVVTDEAMVIPLDAGDAVPTETEGMHFNSMQTENPPKDGNFNDLIETDSSAHNSKKSVDDEIGVTHSLPVAKTVTTDDKTFPSESISSTNLPKVIVEYLPQQLNYNVRHDAVIQPLPPPERSLPTHLSKDSLMQQPNNVPKNDTVTNQPVLIPEPTSPIGSAVVTGDPQRQQPDNTSTVNTLLDQALPPPNPSSSSSFPEVIGNDLSQQPIISTMEPQYTTPQKSLEKVLGVIVPSPFKRSLFWPENWMDSNKKRMKREKIPSTVTSKAWKEYHEKKETEKNKKQQEKDERARQRIEKKKLKEQLTNEKNNKSKIKKTKKTFQEDSTSEESDVEISYAESDISYNLEDDEEKITKTKNQIDCDSIDSDLENLPIITKVLEWSPRGERSVGRPPTRWSDDLVKLAGSRWMQAASNRGNWKSTGKAYEHTLTAIPCQDELVCSCRDASVTSKIKNVCKFTCKICSDVSNLRCFGISKRMFENAVSIREHPVYSLPRASVKPPEAASKTSVGALLHDVSRLEVSDIFAGSAVADINAGDCTITITMRKRAKTKLSYQSTLLFHQMTEKLYLKREEEEAIRKEAINKNVTFKLKRVIWKADVETGSSSLLQGLLSRYSALPHCGVEGKPHYFSKKVLKVHKSSAFTTNCAVKRNIMSEPEHTCEFNGVCEVPNQHWDRLGQIMEANFGPLPVVRLDDTSIY</sequence>
<organism evidence="1 2">
    <name type="scientific">Choristoneura fumiferana</name>
    <name type="common">Spruce budworm moth</name>
    <name type="synonym">Archips fumiferana</name>
    <dbReference type="NCBI Taxonomy" id="7141"/>
    <lineage>
        <taxon>Eukaryota</taxon>
        <taxon>Metazoa</taxon>
        <taxon>Ecdysozoa</taxon>
        <taxon>Arthropoda</taxon>
        <taxon>Hexapoda</taxon>
        <taxon>Insecta</taxon>
        <taxon>Pterygota</taxon>
        <taxon>Neoptera</taxon>
        <taxon>Endopterygota</taxon>
        <taxon>Lepidoptera</taxon>
        <taxon>Glossata</taxon>
        <taxon>Ditrysia</taxon>
        <taxon>Tortricoidea</taxon>
        <taxon>Tortricidae</taxon>
        <taxon>Tortricinae</taxon>
        <taxon>Choristoneura</taxon>
    </lineage>
</organism>
<evidence type="ECO:0000313" key="1">
    <source>
        <dbReference type="EMBL" id="KAI8438152.1"/>
    </source>
</evidence>
<accession>A0ACC0KPS9</accession>
<proteinExistence type="predicted"/>
<gene>
    <name evidence="1" type="ORF">MSG28_010776</name>
</gene>
<name>A0ACC0KPS9_CHOFU</name>
<dbReference type="EMBL" id="CM046118">
    <property type="protein sequence ID" value="KAI8438152.1"/>
    <property type="molecule type" value="Genomic_DNA"/>
</dbReference>
<dbReference type="Proteomes" id="UP001064048">
    <property type="component" value="Chromosome 18"/>
</dbReference>
<reference evidence="1 2" key="1">
    <citation type="journal article" date="2022" name="Genome Biol. Evol.">
        <title>The Spruce Budworm Genome: Reconstructing the Evolutionary History of Antifreeze Proteins.</title>
        <authorList>
            <person name="Beliveau C."/>
            <person name="Gagne P."/>
            <person name="Picq S."/>
            <person name="Vernygora O."/>
            <person name="Keeling C.I."/>
            <person name="Pinkney K."/>
            <person name="Doucet D."/>
            <person name="Wen F."/>
            <person name="Johnston J.S."/>
            <person name="Maaroufi H."/>
            <person name="Boyle B."/>
            <person name="Laroche J."/>
            <person name="Dewar K."/>
            <person name="Juretic N."/>
            <person name="Blackburn G."/>
            <person name="Nisole A."/>
            <person name="Brunet B."/>
            <person name="Brandao M."/>
            <person name="Lumley L."/>
            <person name="Duan J."/>
            <person name="Quan G."/>
            <person name="Lucarotti C.J."/>
            <person name="Roe A.D."/>
            <person name="Sperling F.A.H."/>
            <person name="Levesque R.C."/>
            <person name="Cusson M."/>
        </authorList>
    </citation>
    <scope>NUCLEOTIDE SEQUENCE [LARGE SCALE GENOMIC DNA]</scope>
    <source>
        <strain evidence="1">Glfc:IPQL:Cfum</strain>
    </source>
</reference>